<feature type="compositionally biased region" description="Basic and acidic residues" evidence="1">
    <location>
        <begin position="236"/>
        <end position="245"/>
    </location>
</feature>
<evidence type="ECO:0000313" key="3">
    <source>
        <dbReference type="Proteomes" id="UP000736672"/>
    </source>
</evidence>
<evidence type="ECO:0000313" key="2">
    <source>
        <dbReference type="EMBL" id="KAH7260072.1"/>
    </source>
</evidence>
<feature type="region of interest" description="Disordered" evidence="1">
    <location>
        <begin position="1"/>
        <end position="60"/>
    </location>
</feature>
<dbReference type="EMBL" id="JAGTJS010000008">
    <property type="protein sequence ID" value="KAH7260072.1"/>
    <property type="molecule type" value="Genomic_DNA"/>
</dbReference>
<organism evidence="2 3">
    <name type="scientific">Fusarium solani</name>
    <name type="common">Filamentous fungus</name>
    <dbReference type="NCBI Taxonomy" id="169388"/>
    <lineage>
        <taxon>Eukaryota</taxon>
        <taxon>Fungi</taxon>
        <taxon>Dikarya</taxon>
        <taxon>Ascomycota</taxon>
        <taxon>Pezizomycotina</taxon>
        <taxon>Sordariomycetes</taxon>
        <taxon>Hypocreomycetidae</taxon>
        <taxon>Hypocreales</taxon>
        <taxon>Nectriaceae</taxon>
        <taxon>Fusarium</taxon>
        <taxon>Fusarium solani species complex</taxon>
    </lineage>
</organism>
<sequence>MGREDDDSRSNLFGRLVKSDSESDSSKRSGFGFNGSFSASASTSASTGDSSHHQDSAPTTKYTMFGPFEIEFGWPNERSMASVALSSYSPLALRDMPQPRPSDAPSNLDASIFTFEDAFEDLLAVSQGQPLPDITTRYEQRKLLRSMFPTGEPAWFWMRRLRSQGLLEDTGPSQWMKSANHNWEQFHRELDRRAANVWRAAMGEEERQDCIDDLPRREQKDDDEGFHGHNPLLEDSEQHRQRRREPDNFDEFFSSVQSSFSDAQSTWDSFVKAITEGHPSSFDRKPLSDKPADDEKRVVTKDEYVDRFGYLHSKTTVKTLDEEGNEIGSETHYTVRPAEKDEKNAESNEQAKDGEGSGIKAEGRVETKTGWFWK</sequence>
<name>A0A9P9HN15_FUSSL</name>
<dbReference type="OrthoDB" id="4586300at2759"/>
<feature type="region of interest" description="Disordered" evidence="1">
    <location>
        <begin position="204"/>
        <end position="245"/>
    </location>
</feature>
<protein>
    <submittedName>
        <fullName evidence="2">Uncharacterized protein</fullName>
    </submittedName>
</protein>
<accession>A0A9P9HN15</accession>
<keyword evidence="3" id="KW-1185">Reference proteome</keyword>
<dbReference type="Proteomes" id="UP000736672">
    <property type="component" value="Unassembled WGS sequence"/>
</dbReference>
<reference evidence="2" key="1">
    <citation type="journal article" date="2021" name="Nat. Commun.">
        <title>Genetic determinants of endophytism in the Arabidopsis root mycobiome.</title>
        <authorList>
            <person name="Mesny F."/>
            <person name="Miyauchi S."/>
            <person name="Thiergart T."/>
            <person name="Pickel B."/>
            <person name="Atanasova L."/>
            <person name="Karlsson M."/>
            <person name="Huettel B."/>
            <person name="Barry K.W."/>
            <person name="Haridas S."/>
            <person name="Chen C."/>
            <person name="Bauer D."/>
            <person name="Andreopoulos W."/>
            <person name="Pangilinan J."/>
            <person name="LaButti K."/>
            <person name="Riley R."/>
            <person name="Lipzen A."/>
            <person name="Clum A."/>
            <person name="Drula E."/>
            <person name="Henrissat B."/>
            <person name="Kohler A."/>
            <person name="Grigoriev I.V."/>
            <person name="Martin F.M."/>
            <person name="Hacquard S."/>
        </authorList>
    </citation>
    <scope>NUCLEOTIDE SEQUENCE</scope>
    <source>
        <strain evidence="2">FSSC 5 MPI-SDFR-AT-0091</strain>
    </source>
</reference>
<evidence type="ECO:0000256" key="1">
    <source>
        <dbReference type="SAM" id="MobiDB-lite"/>
    </source>
</evidence>
<feature type="compositionally biased region" description="Basic and acidic residues" evidence="1">
    <location>
        <begin position="337"/>
        <end position="367"/>
    </location>
</feature>
<dbReference type="AlphaFoldDB" id="A0A9P9HN15"/>
<feature type="region of interest" description="Disordered" evidence="1">
    <location>
        <begin position="326"/>
        <end position="374"/>
    </location>
</feature>
<feature type="compositionally biased region" description="Low complexity" evidence="1">
    <location>
        <begin position="28"/>
        <end position="49"/>
    </location>
</feature>
<feature type="compositionally biased region" description="Basic and acidic residues" evidence="1">
    <location>
        <begin position="17"/>
        <end position="27"/>
    </location>
</feature>
<gene>
    <name evidence="2" type="ORF">B0J15DRAFT_491758</name>
</gene>
<feature type="compositionally biased region" description="Basic and acidic residues" evidence="1">
    <location>
        <begin position="204"/>
        <end position="220"/>
    </location>
</feature>
<comment type="caution">
    <text evidence="2">The sequence shown here is derived from an EMBL/GenBank/DDBJ whole genome shotgun (WGS) entry which is preliminary data.</text>
</comment>
<proteinExistence type="predicted"/>